<dbReference type="InterPro" id="IPR004323">
    <property type="entry name" value="Ion_tolerance_CutA"/>
</dbReference>
<comment type="similarity">
    <text evidence="1">Belongs to the CutA family.</text>
</comment>
<dbReference type="RefSeq" id="WP_215915374.1">
    <property type="nucleotide sequence ID" value="NZ_JAHKNI010000001.1"/>
</dbReference>
<dbReference type="Gene3D" id="3.30.70.120">
    <property type="match status" value="1"/>
</dbReference>
<sequence length="109" mass="11879">MTSARVWSVTSTTSGEDDARTIARAVVAERLAAGAEITGPATSVFWHLGEVGEGKEWRVTMRTTAAVRDRLAARIAQLHPWTGPEITATPIEWCPDAYAEWVERSTGPQ</sequence>
<dbReference type="EMBL" id="JAHKNI010000001">
    <property type="protein sequence ID" value="MBU3060514.1"/>
    <property type="molecule type" value="Genomic_DNA"/>
</dbReference>
<dbReference type="SUPFAM" id="SSF54913">
    <property type="entry name" value="GlnB-like"/>
    <property type="match status" value="1"/>
</dbReference>
<name>A0ABS6AR66_9NOCA</name>
<dbReference type="PANTHER" id="PTHR23419">
    <property type="entry name" value="DIVALENT CATION TOLERANCE CUTA-RELATED"/>
    <property type="match status" value="1"/>
</dbReference>
<organism evidence="2 3">
    <name type="scientific">Nocardia albiluteola</name>
    <dbReference type="NCBI Taxonomy" id="2842303"/>
    <lineage>
        <taxon>Bacteria</taxon>
        <taxon>Bacillati</taxon>
        <taxon>Actinomycetota</taxon>
        <taxon>Actinomycetes</taxon>
        <taxon>Mycobacteriales</taxon>
        <taxon>Nocardiaceae</taxon>
        <taxon>Nocardia</taxon>
    </lineage>
</organism>
<evidence type="ECO:0000256" key="1">
    <source>
        <dbReference type="ARBA" id="ARBA00010169"/>
    </source>
</evidence>
<protein>
    <submittedName>
        <fullName evidence="2">Divalent-cation tolerance protein CutA</fullName>
    </submittedName>
</protein>
<dbReference type="Pfam" id="PF03091">
    <property type="entry name" value="CutA1"/>
    <property type="match status" value="1"/>
</dbReference>
<keyword evidence="3" id="KW-1185">Reference proteome</keyword>
<accession>A0ABS6AR66</accession>
<gene>
    <name evidence="2" type="ORF">KO481_03130</name>
</gene>
<reference evidence="2 3" key="1">
    <citation type="submission" date="2021-06" db="EMBL/GenBank/DDBJ databases">
        <title>Actinomycetes sequencing.</title>
        <authorList>
            <person name="Shan Q."/>
        </authorList>
    </citation>
    <scope>NUCLEOTIDE SEQUENCE [LARGE SCALE GENOMIC DNA]</scope>
    <source>
        <strain evidence="2 3">NEAU-G5</strain>
    </source>
</reference>
<comment type="caution">
    <text evidence="2">The sequence shown here is derived from an EMBL/GenBank/DDBJ whole genome shotgun (WGS) entry which is preliminary data.</text>
</comment>
<dbReference type="InterPro" id="IPR015867">
    <property type="entry name" value="N-reg_PII/ATP_PRibTrfase_C"/>
</dbReference>
<proteinExistence type="inferred from homology"/>
<evidence type="ECO:0000313" key="2">
    <source>
        <dbReference type="EMBL" id="MBU3060514.1"/>
    </source>
</evidence>
<evidence type="ECO:0000313" key="3">
    <source>
        <dbReference type="Proteomes" id="UP000733379"/>
    </source>
</evidence>
<dbReference type="PANTHER" id="PTHR23419:SF8">
    <property type="entry name" value="FI09726P"/>
    <property type="match status" value="1"/>
</dbReference>
<dbReference type="Proteomes" id="UP000733379">
    <property type="component" value="Unassembled WGS sequence"/>
</dbReference>
<dbReference type="InterPro" id="IPR011322">
    <property type="entry name" value="N-reg_PII-like_a/b"/>
</dbReference>